<dbReference type="Gene3D" id="1.20.1690.10">
    <property type="entry name" value="V-type ATP synthase subunit C domain"/>
    <property type="match status" value="2"/>
</dbReference>
<proteinExistence type="inferred from homology"/>
<keyword evidence="4" id="KW-0472">Membrane</keyword>
<evidence type="ECO:0000313" key="6">
    <source>
        <dbReference type="Proteomes" id="UP001143747"/>
    </source>
</evidence>
<dbReference type="InterPro" id="IPR035067">
    <property type="entry name" value="V-type_ATPase_csu/dsu"/>
</dbReference>
<dbReference type="Proteomes" id="UP001143747">
    <property type="component" value="Unassembled WGS sequence"/>
</dbReference>
<protein>
    <submittedName>
        <fullName evidence="5">V-type ATPase subunit</fullName>
    </submittedName>
</protein>
<keyword evidence="4" id="KW-0812">Transmembrane</keyword>
<dbReference type="InterPro" id="IPR002843">
    <property type="entry name" value="ATPase_V0-cplx_csu/dsu"/>
</dbReference>
<dbReference type="InterPro" id="IPR044911">
    <property type="entry name" value="V-type_ATPase_csu/dsu_dom_3"/>
</dbReference>
<dbReference type="AlphaFoldDB" id="A0A9Q4PYC2"/>
<keyword evidence="6" id="KW-1185">Reference proteome</keyword>
<dbReference type="EMBL" id="JAKELO010000002">
    <property type="protein sequence ID" value="MDE4907617.1"/>
    <property type="molecule type" value="Genomic_DNA"/>
</dbReference>
<dbReference type="GO" id="GO:0046961">
    <property type="term" value="F:proton-transporting ATPase activity, rotational mechanism"/>
    <property type="evidence" value="ECO:0007669"/>
    <property type="project" value="InterPro"/>
</dbReference>
<evidence type="ECO:0000256" key="2">
    <source>
        <dbReference type="ARBA" id="ARBA00022448"/>
    </source>
</evidence>
<dbReference type="Gene3D" id="1.10.132.50">
    <property type="entry name" value="ATP synthase (C/AC39) subunit, domain 3"/>
    <property type="match status" value="1"/>
</dbReference>
<evidence type="ECO:0000256" key="4">
    <source>
        <dbReference type="SAM" id="Phobius"/>
    </source>
</evidence>
<comment type="similarity">
    <text evidence="1">Belongs to the V-ATPase V0D/AC39 subunit family.</text>
</comment>
<organism evidence="5 6">
    <name type="scientific">Methanogenium marinum</name>
    <dbReference type="NCBI Taxonomy" id="348610"/>
    <lineage>
        <taxon>Archaea</taxon>
        <taxon>Methanobacteriati</taxon>
        <taxon>Methanobacteriota</taxon>
        <taxon>Stenosarchaea group</taxon>
        <taxon>Methanomicrobia</taxon>
        <taxon>Methanomicrobiales</taxon>
        <taxon>Methanomicrobiaceae</taxon>
        <taxon>Methanogenium</taxon>
    </lineage>
</organism>
<name>A0A9Q4PYC2_9EURY</name>
<keyword evidence="4" id="KW-1133">Transmembrane helix</keyword>
<dbReference type="Pfam" id="PF01992">
    <property type="entry name" value="vATP-synt_AC39"/>
    <property type="match status" value="1"/>
</dbReference>
<comment type="caution">
    <text evidence="5">The sequence shown here is derived from an EMBL/GenBank/DDBJ whole genome shotgun (WGS) entry which is preliminary data.</text>
</comment>
<keyword evidence="3" id="KW-0406">Ion transport</keyword>
<reference evidence="5" key="1">
    <citation type="submission" date="2022-01" db="EMBL/GenBank/DDBJ databases">
        <title>Draft genome of Methanogenium marinum DSM 15558.</title>
        <authorList>
            <person name="Chen S.-C."/>
            <person name="You Y.-T."/>
        </authorList>
    </citation>
    <scope>NUCLEOTIDE SEQUENCE</scope>
    <source>
        <strain evidence="5">DSM 15558</strain>
    </source>
</reference>
<keyword evidence="2" id="KW-0813">Transport</keyword>
<evidence type="ECO:0000256" key="3">
    <source>
        <dbReference type="ARBA" id="ARBA00023065"/>
    </source>
</evidence>
<evidence type="ECO:0000256" key="1">
    <source>
        <dbReference type="ARBA" id="ARBA00006709"/>
    </source>
</evidence>
<dbReference type="PANTHER" id="PTHR38682">
    <property type="entry name" value="V-TYPE ATP SYNTHASE SUBUNIT C"/>
    <property type="match status" value="1"/>
</dbReference>
<gene>
    <name evidence="5" type="ORF">L0665_03195</name>
</gene>
<dbReference type="SUPFAM" id="SSF103486">
    <property type="entry name" value="V-type ATP synthase subunit C"/>
    <property type="match status" value="1"/>
</dbReference>
<dbReference type="InterPro" id="IPR050873">
    <property type="entry name" value="V-ATPase_V0D/AC39_subunit"/>
</dbReference>
<sequence length="396" mass="42698">MTDLSLSSIFSDLLSGEGATTLLVAALSISILVGLMLAASAGYFRIILNIAAFARPDARVRAIGNPMVDPVKVAAVREAHNLHDLFDRFRSVGHPLPTAGEMNSEIAEQAIRSYYYGKVMSLSENVPDGVCHFFAIYGEMLVSREAAWIIMGKARDVSPADLEMQASPAGPLTPEVIRKAVHAGGPEDALSRLRQTSFGTVLTTAYHEAAGDPAQFSVIVQAKLLENLSLAARSVDISLSPPFTEIAGRMVDTANIRALSRALSFGTGREEAGRHLIFDGGFELTGDRFEHARRAGSLPDLIQALAGTQYESYLSRNPEAVRDENIPVLEAALDQCMLDAVRGLSNQYHLESGPLLRYLVALGYEVQNMQAIAGGVAASLSPDEIERELVLEETEE</sequence>
<dbReference type="PANTHER" id="PTHR38682:SF1">
    <property type="entry name" value="V-TYPE ATP SYNTHASE SUBUNIT C"/>
    <property type="match status" value="1"/>
</dbReference>
<dbReference type="RefSeq" id="WP_274924265.1">
    <property type="nucleotide sequence ID" value="NZ_JAKELO010000002.1"/>
</dbReference>
<feature type="transmembrane region" description="Helical" evidence="4">
    <location>
        <begin position="20"/>
        <end position="44"/>
    </location>
</feature>
<accession>A0A9Q4PYC2</accession>
<dbReference type="InterPro" id="IPR036079">
    <property type="entry name" value="ATPase_csu/dsu_sf"/>
</dbReference>
<evidence type="ECO:0000313" key="5">
    <source>
        <dbReference type="EMBL" id="MDE4907617.1"/>
    </source>
</evidence>